<dbReference type="EMBL" id="CP027231">
    <property type="protein sequence ID" value="AVM53636.1"/>
    <property type="molecule type" value="Genomic_DNA"/>
</dbReference>
<dbReference type="Proteomes" id="UP000238304">
    <property type="component" value="Chromosome"/>
</dbReference>
<organism evidence="1 2">
    <name type="scientific">Bacteroides zoogleoformans</name>
    <dbReference type="NCBI Taxonomy" id="28119"/>
    <lineage>
        <taxon>Bacteria</taxon>
        <taxon>Pseudomonadati</taxon>
        <taxon>Bacteroidota</taxon>
        <taxon>Bacteroidia</taxon>
        <taxon>Bacteroidales</taxon>
        <taxon>Bacteroidaceae</taxon>
        <taxon>Bacteroides</taxon>
    </lineage>
</organism>
<gene>
    <name evidence="1" type="ORF">C4H11_12555</name>
</gene>
<accession>A0ABN5ILJ3</accession>
<protein>
    <submittedName>
        <fullName evidence="1">Uncharacterized protein</fullName>
    </submittedName>
</protein>
<keyword evidence="2" id="KW-1185">Reference proteome</keyword>
<name>A0ABN5ILJ3_9BACE</name>
<reference evidence="1 2" key="1">
    <citation type="submission" date="2018-02" db="EMBL/GenBank/DDBJ databases">
        <authorList>
            <person name="Holder M.E."/>
            <person name="Ajami N.J."/>
            <person name="Petrosino J.F."/>
        </authorList>
    </citation>
    <scope>NUCLEOTIDE SEQUENCE [LARGE SCALE GENOMIC DNA]</scope>
    <source>
        <strain evidence="1 2">ATCC 33285</strain>
    </source>
</reference>
<evidence type="ECO:0000313" key="2">
    <source>
        <dbReference type="Proteomes" id="UP000238304"/>
    </source>
</evidence>
<evidence type="ECO:0000313" key="1">
    <source>
        <dbReference type="EMBL" id="AVM53636.1"/>
    </source>
</evidence>
<proteinExistence type="predicted"/>
<sequence length="70" mass="8376">MLKLKYFLADIFILSAEKQQIKSSWRKIEWLLVQVRAYACTSEGRRLYKCKTLIISICFIEEKKAFSHPY</sequence>